<dbReference type="GO" id="GO:0042546">
    <property type="term" value="P:cell wall biogenesis"/>
    <property type="evidence" value="ECO:0007669"/>
    <property type="project" value="InterPro"/>
</dbReference>
<feature type="domain" description="Yeast cell wall synthesis Kre9/Knh1 C-terminal" evidence="3">
    <location>
        <begin position="172"/>
        <end position="254"/>
    </location>
</feature>
<sequence length="263" mass="27055">MRFSSSLLVASLVSLIQADVRFTTPAAGATLAGGGSIQVQWTESGTAPALSTFASYQLFLMAGGNDGASMIQLAVLVPNGLYTTGNAAQAVVQPGVGGTDKNAYFLKMVSTSTSGGQLINYSSRFTLTGMTGTFPAAVQAGIVAVAGSTAGPATEDQLSNNVGADAGDTGNQVPYSLQSGLTRYAPMQPVPPTKITQKTWKPLFPTSAFTVATTYLPVPSIVTTITAKQTFSVSSMVNTLAPASQPVVGGNNAQARFLNRWKD</sequence>
<evidence type="ECO:0000259" key="3">
    <source>
        <dbReference type="Pfam" id="PF05390"/>
    </source>
</evidence>
<dbReference type="InterPro" id="IPR008659">
    <property type="entry name" value="Kre9/Knh1_C"/>
</dbReference>
<dbReference type="InterPro" id="IPR018466">
    <property type="entry name" value="Kre9/Knh1-like_N"/>
</dbReference>
<evidence type="ECO:0000313" key="5">
    <source>
        <dbReference type="EMBL" id="KAF2226146.1"/>
    </source>
</evidence>
<dbReference type="GO" id="GO:0031505">
    <property type="term" value="P:fungal-type cell wall organization"/>
    <property type="evidence" value="ECO:0007669"/>
    <property type="project" value="TreeGrafter"/>
</dbReference>
<evidence type="ECO:0000259" key="4">
    <source>
        <dbReference type="Pfam" id="PF10342"/>
    </source>
</evidence>
<dbReference type="Pfam" id="PF10342">
    <property type="entry name" value="Kre9_KNH"/>
    <property type="match status" value="1"/>
</dbReference>
<dbReference type="PANTHER" id="PTHR28154:SF1">
    <property type="entry name" value="CELL WALL SYNTHESIS PROTEIN KNH1-RELATED"/>
    <property type="match status" value="1"/>
</dbReference>
<dbReference type="GO" id="GO:0006078">
    <property type="term" value="P:(1-&gt;6)-beta-D-glucan biosynthetic process"/>
    <property type="evidence" value="ECO:0007669"/>
    <property type="project" value="InterPro"/>
</dbReference>
<keyword evidence="6" id="KW-1185">Reference proteome</keyword>
<organism evidence="5 6">
    <name type="scientific">Elsinoe ampelina</name>
    <dbReference type="NCBI Taxonomy" id="302913"/>
    <lineage>
        <taxon>Eukaryota</taxon>
        <taxon>Fungi</taxon>
        <taxon>Dikarya</taxon>
        <taxon>Ascomycota</taxon>
        <taxon>Pezizomycotina</taxon>
        <taxon>Dothideomycetes</taxon>
        <taxon>Dothideomycetidae</taxon>
        <taxon>Myriangiales</taxon>
        <taxon>Elsinoaceae</taxon>
        <taxon>Elsinoe</taxon>
    </lineage>
</organism>
<gene>
    <name evidence="5" type="ORF">BDZ85DRAFT_258665</name>
</gene>
<protein>
    <submittedName>
        <fullName evidence="5">Uncharacterized protein</fullName>
    </submittedName>
</protein>
<feature type="signal peptide" evidence="2">
    <location>
        <begin position="1"/>
        <end position="18"/>
    </location>
</feature>
<evidence type="ECO:0000313" key="6">
    <source>
        <dbReference type="Proteomes" id="UP000799538"/>
    </source>
</evidence>
<dbReference type="InterPro" id="IPR045328">
    <property type="entry name" value="Kre9/Knh1"/>
</dbReference>
<dbReference type="EMBL" id="ML992503">
    <property type="protein sequence ID" value="KAF2226146.1"/>
    <property type="molecule type" value="Genomic_DNA"/>
</dbReference>
<dbReference type="Pfam" id="PF05390">
    <property type="entry name" value="Kre9_KNH1_C"/>
    <property type="match status" value="1"/>
</dbReference>
<evidence type="ECO:0000256" key="1">
    <source>
        <dbReference type="ARBA" id="ARBA00022729"/>
    </source>
</evidence>
<accession>A0A6A6GK88</accession>
<keyword evidence="1 2" id="KW-0732">Signal</keyword>
<proteinExistence type="predicted"/>
<feature type="domain" description="Yeast cell wall synthesis Kre9/Knh1-like N-terminal" evidence="4">
    <location>
        <begin position="24"/>
        <end position="127"/>
    </location>
</feature>
<dbReference type="AlphaFoldDB" id="A0A6A6GK88"/>
<feature type="chain" id="PRO_5025687332" evidence="2">
    <location>
        <begin position="19"/>
        <end position="263"/>
    </location>
</feature>
<dbReference type="Proteomes" id="UP000799538">
    <property type="component" value="Unassembled WGS sequence"/>
</dbReference>
<name>A0A6A6GK88_9PEZI</name>
<dbReference type="GO" id="GO:0005576">
    <property type="term" value="C:extracellular region"/>
    <property type="evidence" value="ECO:0007669"/>
    <property type="project" value="TreeGrafter"/>
</dbReference>
<reference evidence="6" key="1">
    <citation type="journal article" date="2020" name="Stud. Mycol.">
        <title>101 Dothideomycetes genomes: A test case for predicting lifestyles and emergence of pathogens.</title>
        <authorList>
            <person name="Haridas S."/>
            <person name="Albert R."/>
            <person name="Binder M."/>
            <person name="Bloem J."/>
            <person name="LaButti K."/>
            <person name="Salamov A."/>
            <person name="Andreopoulos B."/>
            <person name="Baker S."/>
            <person name="Barry K."/>
            <person name="Bills G."/>
            <person name="Bluhm B."/>
            <person name="Cannon C."/>
            <person name="Castanera R."/>
            <person name="Culley D."/>
            <person name="Daum C."/>
            <person name="Ezra D."/>
            <person name="Gonzalez J."/>
            <person name="Henrissat B."/>
            <person name="Kuo A."/>
            <person name="Liang C."/>
            <person name="Lipzen A."/>
            <person name="Lutzoni F."/>
            <person name="Magnuson J."/>
            <person name="Mondo S."/>
            <person name="Nolan M."/>
            <person name="Ohm R."/>
            <person name="Pangilinan J."/>
            <person name="Park H.-J."/>
            <person name="Ramirez L."/>
            <person name="Alfaro M."/>
            <person name="Sun H."/>
            <person name="Tritt A."/>
            <person name="Yoshinaga Y."/>
            <person name="Zwiers L.-H."/>
            <person name="Turgeon B."/>
            <person name="Goodwin S."/>
            <person name="Spatafora J."/>
            <person name="Crous P."/>
            <person name="Grigoriev I."/>
        </authorList>
    </citation>
    <scope>NUCLEOTIDE SEQUENCE [LARGE SCALE GENOMIC DNA]</scope>
    <source>
        <strain evidence="6">CECT 20119</strain>
    </source>
</reference>
<dbReference type="OrthoDB" id="2432613at2759"/>
<dbReference type="PANTHER" id="PTHR28154">
    <property type="entry name" value="CELL WALL SYNTHESIS PROTEIN KNH1-RELATED"/>
    <property type="match status" value="1"/>
</dbReference>
<evidence type="ECO:0000256" key="2">
    <source>
        <dbReference type="SAM" id="SignalP"/>
    </source>
</evidence>